<feature type="compositionally biased region" description="Basic and acidic residues" evidence="1">
    <location>
        <begin position="15"/>
        <end position="25"/>
    </location>
</feature>
<proteinExistence type="predicted"/>
<dbReference type="RefSeq" id="WP_089696982.1">
    <property type="nucleotide sequence ID" value="NZ_FNHL01000002.1"/>
</dbReference>
<protein>
    <submittedName>
        <fullName evidence="2">Uncharacterized protein</fullName>
    </submittedName>
</protein>
<organism evidence="2 3">
    <name type="scientific">Halogranum gelatinilyticum</name>
    <dbReference type="NCBI Taxonomy" id="660521"/>
    <lineage>
        <taxon>Archaea</taxon>
        <taxon>Methanobacteriati</taxon>
        <taxon>Methanobacteriota</taxon>
        <taxon>Stenosarchaea group</taxon>
        <taxon>Halobacteria</taxon>
        <taxon>Halobacteriales</taxon>
        <taxon>Haloferacaceae</taxon>
    </lineage>
</organism>
<name>A0A1G9TRF6_9EURY</name>
<feature type="region of interest" description="Disordered" evidence="1">
    <location>
        <begin position="1"/>
        <end position="25"/>
    </location>
</feature>
<dbReference type="Proteomes" id="UP000199451">
    <property type="component" value="Unassembled WGS sequence"/>
</dbReference>
<dbReference type="SUPFAM" id="SSF52540">
    <property type="entry name" value="P-loop containing nucleoside triphosphate hydrolases"/>
    <property type="match status" value="1"/>
</dbReference>
<evidence type="ECO:0000313" key="2">
    <source>
        <dbReference type="EMBL" id="SDM50283.1"/>
    </source>
</evidence>
<dbReference type="AlphaFoldDB" id="A0A1G9TRF6"/>
<sequence>MSDEQGNGGEWAASESKDWKDGRHRRDNEHVYAHAGEVRNRNSRRHLSILKAAYERAYRRGWLESGWPAQFEKTVAYKQRMGYHATEGFSDRLAAGDAAGIRHYVGSQQDEPDVSGIRVLRTLEELIGRDAAMLYLYGHMGNGKTFFACLLAELWHGMHGENAQVGTNIRTLEAADEWICTWADLEEWMVEDEQTVLAGNQTPKLFVFDEASSTASGRGRDGWDASTKLATMVYRIRKYGGSIIIIGHDGKDVAPAVRELCTACHKTGKKTAQFYRDVKNRKGRNPLTEPLQGIPLPDKSWQPNTNDLAPWSWQEGEEQGVDAEKSYREMAIWTVINCKEQGLSHRETAKYVPFSKSQVGRIWSDYQDGDAYTETRDTVNEVFA</sequence>
<dbReference type="InterPro" id="IPR027417">
    <property type="entry name" value="P-loop_NTPase"/>
</dbReference>
<dbReference type="Gene3D" id="3.40.50.300">
    <property type="entry name" value="P-loop containing nucleotide triphosphate hydrolases"/>
    <property type="match status" value="1"/>
</dbReference>
<evidence type="ECO:0000313" key="3">
    <source>
        <dbReference type="Proteomes" id="UP000199451"/>
    </source>
</evidence>
<keyword evidence="3" id="KW-1185">Reference proteome</keyword>
<dbReference type="OrthoDB" id="324846at2157"/>
<evidence type="ECO:0000256" key="1">
    <source>
        <dbReference type="SAM" id="MobiDB-lite"/>
    </source>
</evidence>
<gene>
    <name evidence="2" type="ORF">SAMN04487949_1879</name>
</gene>
<accession>A0A1G9TRF6</accession>
<dbReference type="STRING" id="660521.SAMN04487949_1879"/>
<reference evidence="3" key="1">
    <citation type="submission" date="2016-10" db="EMBL/GenBank/DDBJ databases">
        <authorList>
            <person name="Varghese N."/>
            <person name="Submissions S."/>
        </authorList>
    </citation>
    <scope>NUCLEOTIDE SEQUENCE [LARGE SCALE GENOMIC DNA]</scope>
    <source>
        <strain evidence="3">CGMCC 1.10119</strain>
    </source>
</reference>
<dbReference type="EMBL" id="FNHL01000002">
    <property type="protein sequence ID" value="SDM50283.1"/>
    <property type="molecule type" value="Genomic_DNA"/>
</dbReference>